<evidence type="ECO:0000313" key="6">
    <source>
        <dbReference type="Proteomes" id="UP000596063"/>
    </source>
</evidence>
<dbReference type="InterPro" id="IPR008207">
    <property type="entry name" value="Sig_transdc_His_kin_Hpt_dom"/>
</dbReference>
<feature type="region of interest" description="Disordered" evidence="3">
    <location>
        <begin position="127"/>
        <end position="191"/>
    </location>
</feature>
<dbReference type="Pfam" id="PF01627">
    <property type="entry name" value="Hpt"/>
    <property type="match status" value="1"/>
</dbReference>
<evidence type="ECO:0000256" key="3">
    <source>
        <dbReference type="SAM" id="MobiDB-lite"/>
    </source>
</evidence>
<dbReference type="Proteomes" id="UP000596063">
    <property type="component" value="Chromosome"/>
</dbReference>
<proteinExistence type="predicted"/>
<dbReference type="GO" id="GO:0000160">
    <property type="term" value="P:phosphorelay signal transduction system"/>
    <property type="evidence" value="ECO:0007669"/>
    <property type="project" value="UniProtKB-KW"/>
</dbReference>
<comment type="caution">
    <text evidence="2">Lacks conserved residue(s) required for the propagation of feature annotation.</text>
</comment>
<organism evidence="5 6">
    <name type="scientific">Spongiibacter nanhainus</name>
    <dbReference type="NCBI Taxonomy" id="2794344"/>
    <lineage>
        <taxon>Bacteria</taxon>
        <taxon>Pseudomonadati</taxon>
        <taxon>Pseudomonadota</taxon>
        <taxon>Gammaproteobacteria</taxon>
        <taxon>Cellvibrionales</taxon>
        <taxon>Spongiibacteraceae</taxon>
        <taxon>Spongiibacter</taxon>
    </lineage>
</organism>
<dbReference type="SMART" id="SM00073">
    <property type="entry name" value="HPT"/>
    <property type="match status" value="1"/>
</dbReference>
<dbReference type="RefSeq" id="WP_198568292.1">
    <property type="nucleotide sequence ID" value="NZ_CP066167.1"/>
</dbReference>
<dbReference type="PROSITE" id="PS50894">
    <property type="entry name" value="HPT"/>
    <property type="match status" value="1"/>
</dbReference>
<keyword evidence="6" id="KW-1185">Reference proteome</keyword>
<keyword evidence="1" id="KW-0902">Two-component regulatory system</keyword>
<dbReference type="Gene3D" id="1.20.120.160">
    <property type="entry name" value="HPT domain"/>
    <property type="match status" value="1"/>
</dbReference>
<feature type="compositionally biased region" description="Polar residues" evidence="3">
    <location>
        <begin position="161"/>
        <end position="191"/>
    </location>
</feature>
<feature type="domain" description="HPt" evidence="4">
    <location>
        <begin position="2"/>
        <end position="106"/>
    </location>
</feature>
<dbReference type="GO" id="GO:0004672">
    <property type="term" value="F:protein kinase activity"/>
    <property type="evidence" value="ECO:0007669"/>
    <property type="project" value="UniProtKB-ARBA"/>
</dbReference>
<accession>A0A7T4UPZ0</accession>
<evidence type="ECO:0000259" key="4">
    <source>
        <dbReference type="PROSITE" id="PS50894"/>
    </source>
</evidence>
<dbReference type="AlphaFoldDB" id="A0A7T4UPZ0"/>
<evidence type="ECO:0000256" key="2">
    <source>
        <dbReference type="PROSITE-ProRule" id="PRU00110"/>
    </source>
</evidence>
<dbReference type="KEGG" id="snan:I6N98_10345"/>
<evidence type="ECO:0000256" key="1">
    <source>
        <dbReference type="ARBA" id="ARBA00023012"/>
    </source>
</evidence>
<dbReference type="EMBL" id="CP066167">
    <property type="protein sequence ID" value="QQD16790.1"/>
    <property type="molecule type" value="Genomic_DNA"/>
</dbReference>
<dbReference type="InterPro" id="IPR036641">
    <property type="entry name" value="HPT_dom_sf"/>
</dbReference>
<feature type="region of interest" description="Disordered" evidence="3">
    <location>
        <begin position="216"/>
        <end position="242"/>
    </location>
</feature>
<gene>
    <name evidence="5" type="ORF">I6N98_10345</name>
</gene>
<protein>
    <submittedName>
        <fullName evidence="5">Hpt domain-containing protein</fullName>
    </submittedName>
</protein>
<evidence type="ECO:0000313" key="5">
    <source>
        <dbReference type="EMBL" id="QQD16790.1"/>
    </source>
</evidence>
<name>A0A7T4UPZ0_9GAMM</name>
<sequence length="275" mass="29862">MNGAEHDGLLTIFLAEAEELLELLHEQLAELRYGVDGQRLLNDLHRSFDTIQSGAAVMKLSPLSELAGCCERVIERLRRRRLPMTPRVFSLLDAAARELENMVQALAVGNTIKSDTQSLQQQLLESIEEGRSRVPETSVEGSVGDPLEQFFESPAAPPESTALQTSPQGPASSHSTSQPLRSSDPTLVVSQSEPVAQPLSLGAAAADAGEDWRPLKAASSGTIKPLPALSRSTVSSSPPPRWRQLSRAAIQAHRDRDSDALRAALEDLAEWLDRH</sequence>
<dbReference type="SUPFAM" id="SSF47226">
    <property type="entry name" value="Histidine-containing phosphotransfer domain, HPT domain"/>
    <property type="match status" value="1"/>
</dbReference>
<reference evidence="5 6" key="1">
    <citation type="submission" date="2020-12" db="EMBL/GenBank/DDBJ databases">
        <authorList>
            <person name="Shan Y."/>
        </authorList>
    </citation>
    <scope>NUCLEOTIDE SEQUENCE [LARGE SCALE GENOMIC DNA]</scope>
    <source>
        <strain evidence="6">csc3.9</strain>
    </source>
</reference>